<evidence type="ECO:0000313" key="1">
    <source>
        <dbReference type="EMBL" id="TQN07161.1"/>
    </source>
</evidence>
<comment type="caution">
    <text evidence="1">The sequence shown here is derived from an EMBL/GenBank/DDBJ whole genome shotgun (WGS) entry which is preliminary data.</text>
</comment>
<proteinExistence type="predicted"/>
<reference evidence="1 2" key="1">
    <citation type="submission" date="2019-06" db="EMBL/GenBank/DDBJ databases">
        <title>Genomic Encyclopedia of Archaeal and Bacterial Type Strains, Phase II (KMG-II): from individual species to whole genera.</title>
        <authorList>
            <person name="Goeker M."/>
        </authorList>
    </citation>
    <scope>NUCLEOTIDE SEQUENCE [LARGE SCALE GENOMIC DNA]</scope>
    <source>
        <strain evidence="1 2">DSM 7270</strain>
    </source>
</reference>
<protein>
    <submittedName>
        <fullName evidence="1">Uncharacterized protein</fullName>
    </submittedName>
</protein>
<dbReference type="AlphaFoldDB" id="A0A543LII8"/>
<evidence type="ECO:0000313" key="2">
    <source>
        <dbReference type="Proteomes" id="UP000316993"/>
    </source>
</evidence>
<dbReference type="EMBL" id="VFPV01000001">
    <property type="protein sequence ID" value="TQN07161.1"/>
    <property type="molecule type" value="Genomic_DNA"/>
</dbReference>
<dbReference type="RefSeq" id="WP_066690602.1">
    <property type="nucleotide sequence ID" value="NZ_VFPV01000001.1"/>
</dbReference>
<gene>
    <name evidence="1" type="ORF">BDD18_0253</name>
</gene>
<name>A0A543LII8_9BURK</name>
<organism evidence="1 2">
    <name type="scientific">Acidovorax temperans</name>
    <dbReference type="NCBI Taxonomy" id="80878"/>
    <lineage>
        <taxon>Bacteria</taxon>
        <taxon>Pseudomonadati</taxon>
        <taxon>Pseudomonadota</taxon>
        <taxon>Betaproteobacteria</taxon>
        <taxon>Burkholderiales</taxon>
        <taxon>Comamonadaceae</taxon>
        <taxon>Acidovorax</taxon>
    </lineage>
</organism>
<dbReference type="Proteomes" id="UP000316993">
    <property type="component" value="Unassembled WGS sequence"/>
</dbReference>
<accession>A0A543LII8</accession>
<sequence length="142" mass="15640">MTTTINNNDTIPGQPLAHYDPEVAQRVQCWLASGQLLAWIPILGQENFPGTPPEILQFADRHQESMRWPIHAPEDLLHLPEGITGWLLPADSEDTDVACGVWNGEVYILGVKDKRTGRAKTLLGGRFDVATGQVDDVEQSAV</sequence>